<reference evidence="2" key="1">
    <citation type="submission" date="2022-10" db="EMBL/GenBank/DDBJ databases">
        <title>Culturing micro-colonial fungi from biological soil crusts in the Mojave desert and describing Neophaeococcomyces mojavensis, and introducing the new genera and species Taxawa tesnikishii.</title>
        <authorList>
            <person name="Kurbessoian T."/>
            <person name="Stajich J.E."/>
        </authorList>
    </citation>
    <scope>NUCLEOTIDE SEQUENCE</scope>
    <source>
        <strain evidence="2">TK_41</strain>
    </source>
</reference>
<evidence type="ECO:0000313" key="3">
    <source>
        <dbReference type="Proteomes" id="UP001172673"/>
    </source>
</evidence>
<dbReference type="InterPro" id="IPR037401">
    <property type="entry name" value="SnoaL-like"/>
</dbReference>
<name>A0AA38XBT8_9EURO</name>
<comment type="caution">
    <text evidence="2">The sequence shown here is derived from an EMBL/GenBank/DDBJ whole genome shotgun (WGS) entry which is preliminary data.</text>
</comment>
<evidence type="ECO:0000313" key="2">
    <source>
        <dbReference type="EMBL" id="KAJ9610565.1"/>
    </source>
</evidence>
<accession>A0AA38XBT8</accession>
<evidence type="ECO:0000259" key="1">
    <source>
        <dbReference type="Pfam" id="PF13577"/>
    </source>
</evidence>
<dbReference type="InterPro" id="IPR032710">
    <property type="entry name" value="NTF2-like_dom_sf"/>
</dbReference>
<proteinExistence type="predicted"/>
<keyword evidence="3" id="KW-1185">Reference proteome</keyword>
<dbReference type="EMBL" id="JAPDRK010000007">
    <property type="protein sequence ID" value="KAJ9610565.1"/>
    <property type="molecule type" value="Genomic_DNA"/>
</dbReference>
<dbReference type="Proteomes" id="UP001172673">
    <property type="component" value="Unassembled WGS sequence"/>
</dbReference>
<dbReference type="AlphaFoldDB" id="A0AA38XBT8"/>
<dbReference type="SUPFAM" id="SSF54427">
    <property type="entry name" value="NTF2-like"/>
    <property type="match status" value="1"/>
</dbReference>
<feature type="domain" description="SnoaL-like" evidence="1">
    <location>
        <begin position="23"/>
        <end position="147"/>
    </location>
</feature>
<organism evidence="2 3">
    <name type="scientific">Cladophialophora chaetospira</name>
    <dbReference type="NCBI Taxonomy" id="386627"/>
    <lineage>
        <taxon>Eukaryota</taxon>
        <taxon>Fungi</taxon>
        <taxon>Dikarya</taxon>
        <taxon>Ascomycota</taxon>
        <taxon>Pezizomycotina</taxon>
        <taxon>Eurotiomycetes</taxon>
        <taxon>Chaetothyriomycetidae</taxon>
        <taxon>Chaetothyriales</taxon>
        <taxon>Herpotrichiellaceae</taxon>
        <taxon>Cladophialophora</taxon>
    </lineage>
</organism>
<gene>
    <name evidence="2" type="ORF">H2200_005342</name>
</gene>
<sequence>MVYNVRPEESEPVATSHINGSTEELLARYAITELCKGWPVYRDASEWKNFRSLFAKENAYVWTTWSGGLTIDRFIEVSIKGRARGDSIIHRENGTLANVNLAKQRGIGKMKATITQRCVIKDVPIDVECDCRFIFFAKIEDSEWKAQYVRLFYEKDRVCPVDGVTVPDGIFVKRELDKYTEGYKYLAVAQASLGHSVLKNLPNAENKGWLDMYKAMADWLQGEDINLFWENK</sequence>
<protein>
    <recommendedName>
        <fullName evidence="1">SnoaL-like domain-containing protein</fullName>
    </recommendedName>
</protein>
<dbReference type="Pfam" id="PF13577">
    <property type="entry name" value="SnoaL_4"/>
    <property type="match status" value="1"/>
</dbReference>